<evidence type="ECO:0000256" key="1">
    <source>
        <dbReference type="SAM" id="Phobius"/>
    </source>
</evidence>
<keyword evidence="1" id="KW-1133">Transmembrane helix</keyword>
<reference evidence="2" key="2">
    <citation type="submission" date="2021-01" db="EMBL/GenBank/DDBJ databases">
        <authorList>
            <person name="Mieszkin S."/>
            <person name="Pouder E."/>
            <person name="Alain K."/>
        </authorList>
    </citation>
    <scope>NUCLEOTIDE SEQUENCE</scope>
    <source>
        <strain evidence="2">HW T2.11</strain>
    </source>
</reference>
<sequence length="95" mass="10109">MARRPIVPRIEAALLCLLGLGFLMVLQTWFFPVYHFGLLLVIGVTLLNIAVGNLPRGAGPLRALLMTLLLLAIVAAVVVIGILLVPTLAQLGQGE</sequence>
<name>A0A964DXY4_9PROT</name>
<comment type="caution">
    <text evidence="2">The sequence shown here is derived from an EMBL/GenBank/DDBJ whole genome shotgun (WGS) entry which is preliminary data.</text>
</comment>
<dbReference type="Proteomes" id="UP000708298">
    <property type="component" value="Unassembled WGS sequence"/>
</dbReference>
<proteinExistence type="predicted"/>
<reference evidence="2" key="1">
    <citation type="journal article" date="2021" name="Microorganisms">
        <title>Acidisoma silvae sp. nov. and Acidisomacellulosilytica sp. nov., Two Acidophilic Bacteria Isolated from Decaying Wood, Hydrolyzing Cellulose and Producing Poly-3-hydroxybutyrate.</title>
        <authorList>
            <person name="Mieszkin S."/>
            <person name="Pouder E."/>
            <person name="Uroz S."/>
            <person name="Simon-Colin C."/>
            <person name="Alain K."/>
        </authorList>
    </citation>
    <scope>NUCLEOTIDE SEQUENCE</scope>
    <source>
        <strain evidence="2">HW T2.11</strain>
    </source>
</reference>
<feature type="transmembrane region" description="Helical" evidence="1">
    <location>
        <begin position="66"/>
        <end position="89"/>
    </location>
</feature>
<protein>
    <submittedName>
        <fullName evidence="2">Uncharacterized protein</fullName>
    </submittedName>
</protein>
<evidence type="ECO:0000313" key="3">
    <source>
        <dbReference type="Proteomes" id="UP000708298"/>
    </source>
</evidence>
<keyword evidence="1" id="KW-0472">Membrane</keyword>
<accession>A0A964DXY4</accession>
<gene>
    <name evidence="2" type="ORF">ASILVAE211_04145</name>
</gene>
<dbReference type="RefSeq" id="WP_227320002.1">
    <property type="nucleotide sequence ID" value="NZ_JAESVB010000001.1"/>
</dbReference>
<dbReference type="EMBL" id="JAESVB010000001">
    <property type="protein sequence ID" value="MCB8874364.1"/>
    <property type="molecule type" value="Genomic_DNA"/>
</dbReference>
<feature type="transmembrane region" description="Helical" evidence="1">
    <location>
        <begin position="12"/>
        <end position="30"/>
    </location>
</feature>
<keyword evidence="3" id="KW-1185">Reference proteome</keyword>
<dbReference type="AlphaFoldDB" id="A0A964DXY4"/>
<evidence type="ECO:0000313" key="2">
    <source>
        <dbReference type="EMBL" id="MCB8874364.1"/>
    </source>
</evidence>
<organism evidence="2 3">
    <name type="scientific">Acidisoma silvae</name>
    <dbReference type="NCBI Taxonomy" id="2802396"/>
    <lineage>
        <taxon>Bacteria</taxon>
        <taxon>Pseudomonadati</taxon>
        <taxon>Pseudomonadota</taxon>
        <taxon>Alphaproteobacteria</taxon>
        <taxon>Acetobacterales</taxon>
        <taxon>Acidocellaceae</taxon>
        <taxon>Acidisoma</taxon>
    </lineage>
</organism>
<keyword evidence="1" id="KW-0812">Transmembrane</keyword>
<feature type="transmembrane region" description="Helical" evidence="1">
    <location>
        <begin position="36"/>
        <end position="54"/>
    </location>
</feature>